<accession>A0A381UC87</accession>
<dbReference type="InterPro" id="IPR025944">
    <property type="entry name" value="Sigma_54_int_dom_CS"/>
</dbReference>
<evidence type="ECO:0000256" key="5">
    <source>
        <dbReference type="ARBA" id="ARBA00023163"/>
    </source>
</evidence>
<dbReference type="SMART" id="SM00382">
    <property type="entry name" value="AAA"/>
    <property type="match status" value="1"/>
</dbReference>
<name>A0A381UC87_9ZZZZ</name>
<dbReference type="PROSITE" id="PS00688">
    <property type="entry name" value="SIGMA54_INTERACT_3"/>
    <property type="match status" value="1"/>
</dbReference>
<dbReference type="InterPro" id="IPR011006">
    <property type="entry name" value="CheY-like_superfamily"/>
</dbReference>
<dbReference type="SUPFAM" id="SSF52540">
    <property type="entry name" value="P-loop containing nucleoside triphosphate hydrolases"/>
    <property type="match status" value="1"/>
</dbReference>
<dbReference type="AlphaFoldDB" id="A0A381UC87"/>
<evidence type="ECO:0000256" key="1">
    <source>
        <dbReference type="ARBA" id="ARBA00022741"/>
    </source>
</evidence>
<dbReference type="EMBL" id="UINC01006157">
    <property type="protein sequence ID" value="SVA25832.1"/>
    <property type="molecule type" value="Genomic_DNA"/>
</dbReference>
<dbReference type="CDD" id="cd00009">
    <property type="entry name" value="AAA"/>
    <property type="match status" value="1"/>
</dbReference>
<keyword evidence="5" id="KW-0804">Transcription</keyword>
<evidence type="ECO:0000256" key="3">
    <source>
        <dbReference type="ARBA" id="ARBA00023015"/>
    </source>
</evidence>
<dbReference type="SUPFAM" id="SSF46689">
    <property type="entry name" value="Homeodomain-like"/>
    <property type="match status" value="1"/>
</dbReference>
<keyword evidence="3" id="KW-0805">Transcription regulation</keyword>
<proteinExistence type="predicted"/>
<feature type="region of interest" description="Disordered" evidence="6">
    <location>
        <begin position="386"/>
        <end position="414"/>
    </location>
</feature>
<dbReference type="Pfam" id="PF02954">
    <property type="entry name" value="HTH_8"/>
    <property type="match status" value="1"/>
</dbReference>
<dbReference type="InterPro" id="IPR003593">
    <property type="entry name" value="AAA+_ATPase"/>
</dbReference>
<keyword evidence="1" id="KW-0547">Nucleotide-binding</keyword>
<dbReference type="SUPFAM" id="SSF52172">
    <property type="entry name" value="CheY-like"/>
    <property type="match status" value="1"/>
</dbReference>
<dbReference type="Pfam" id="PF00158">
    <property type="entry name" value="Sigma54_activat"/>
    <property type="match status" value="1"/>
</dbReference>
<dbReference type="Gene3D" id="1.10.8.60">
    <property type="match status" value="1"/>
</dbReference>
<keyword evidence="4" id="KW-0238">DNA-binding</keyword>
<dbReference type="InterPro" id="IPR058031">
    <property type="entry name" value="AAA_lid_NorR"/>
</dbReference>
<dbReference type="PANTHER" id="PTHR32071:SF117">
    <property type="entry name" value="PTS-DEPENDENT DIHYDROXYACETONE KINASE OPERON REGULATORY PROTEIN-RELATED"/>
    <property type="match status" value="1"/>
</dbReference>
<dbReference type="Gene3D" id="3.40.50.300">
    <property type="entry name" value="P-loop containing nucleotide triphosphate hydrolases"/>
    <property type="match status" value="1"/>
</dbReference>
<dbReference type="GO" id="GO:0043565">
    <property type="term" value="F:sequence-specific DNA binding"/>
    <property type="evidence" value="ECO:0007669"/>
    <property type="project" value="InterPro"/>
</dbReference>
<evidence type="ECO:0000313" key="8">
    <source>
        <dbReference type="EMBL" id="SVA25832.1"/>
    </source>
</evidence>
<dbReference type="Pfam" id="PF25601">
    <property type="entry name" value="AAA_lid_14"/>
    <property type="match status" value="1"/>
</dbReference>
<dbReference type="InterPro" id="IPR002197">
    <property type="entry name" value="HTH_Fis"/>
</dbReference>
<dbReference type="PANTHER" id="PTHR32071">
    <property type="entry name" value="TRANSCRIPTIONAL REGULATORY PROTEIN"/>
    <property type="match status" value="1"/>
</dbReference>
<evidence type="ECO:0000256" key="2">
    <source>
        <dbReference type="ARBA" id="ARBA00022840"/>
    </source>
</evidence>
<dbReference type="PROSITE" id="PS50045">
    <property type="entry name" value="SIGMA54_INTERACT_4"/>
    <property type="match status" value="1"/>
</dbReference>
<gene>
    <name evidence="8" type="ORF">METZ01_LOCUS78686</name>
</gene>
<evidence type="ECO:0000256" key="4">
    <source>
        <dbReference type="ARBA" id="ARBA00023125"/>
    </source>
</evidence>
<dbReference type="PRINTS" id="PR01590">
    <property type="entry name" value="HTHFIS"/>
</dbReference>
<protein>
    <recommendedName>
        <fullName evidence="7">Sigma-54 factor interaction domain-containing protein</fullName>
    </recommendedName>
</protein>
<dbReference type="Gene3D" id="1.10.10.60">
    <property type="entry name" value="Homeodomain-like"/>
    <property type="match status" value="1"/>
</dbReference>
<dbReference type="GO" id="GO:0006355">
    <property type="term" value="P:regulation of DNA-templated transcription"/>
    <property type="evidence" value="ECO:0007669"/>
    <property type="project" value="InterPro"/>
</dbReference>
<dbReference type="GO" id="GO:0005524">
    <property type="term" value="F:ATP binding"/>
    <property type="evidence" value="ECO:0007669"/>
    <property type="project" value="UniProtKB-KW"/>
</dbReference>
<feature type="domain" description="Sigma-54 factor interaction" evidence="7">
    <location>
        <begin position="140"/>
        <end position="369"/>
    </location>
</feature>
<dbReference type="InterPro" id="IPR027417">
    <property type="entry name" value="P-loop_NTPase"/>
</dbReference>
<reference evidence="8" key="1">
    <citation type="submission" date="2018-05" db="EMBL/GenBank/DDBJ databases">
        <authorList>
            <person name="Lanie J.A."/>
            <person name="Ng W.-L."/>
            <person name="Kazmierczak K.M."/>
            <person name="Andrzejewski T.M."/>
            <person name="Davidsen T.M."/>
            <person name="Wayne K.J."/>
            <person name="Tettelin H."/>
            <person name="Glass J.I."/>
            <person name="Rusch D."/>
            <person name="Podicherti R."/>
            <person name="Tsui H.-C.T."/>
            <person name="Winkler M.E."/>
        </authorList>
    </citation>
    <scope>NUCLEOTIDE SEQUENCE</scope>
</reference>
<sequence length="475" mass="53166">MANIIYVSGYQKEFPELRSIGKNIDTVQNGMIAISAVQSKPANAVIIEDNLPLMTPTRLIQELVSIQPNLPLISIIRSEERRREIIDNFNLGIFGWFEPEHNHESELGSLLEHAINFHQFYLGLTRRRQKDMTAVGFSNMVGISEPMIQIYRFLSQITNKDVTTLLLGESGTGKNLAARTLHQTGLRRDKPFIHVNCPAIPSELLESELFGHEKGSFTGADERKDGKFLAANSGTIFLDEIGDMSPSLQAKILRVLESGEIERVGGAETHKVDVRIISATNQDLETKIQQGAFRQDLYHRINVFPISLPPLRDRPEDIPATAFSILRSLAKKHNIAVKYISPEGMRLLIEYSWPGNIRELENSLERIVLINDIEILGQKEIEQELTTRSAQESKSVPDAPAVTQPAGLSPATAAQPPVNTIDLGEIRTLKELEYKAIVAGLARTNWNLTTTAQQLGISRMTLYRKLDQHDLRKKG</sequence>
<evidence type="ECO:0000256" key="6">
    <source>
        <dbReference type="SAM" id="MobiDB-lite"/>
    </source>
</evidence>
<dbReference type="InterPro" id="IPR002078">
    <property type="entry name" value="Sigma_54_int"/>
</dbReference>
<organism evidence="8">
    <name type="scientific">marine metagenome</name>
    <dbReference type="NCBI Taxonomy" id="408172"/>
    <lineage>
        <taxon>unclassified sequences</taxon>
        <taxon>metagenomes</taxon>
        <taxon>ecological metagenomes</taxon>
    </lineage>
</organism>
<dbReference type="InterPro" id="IPR009057">
    <property type="entry name" value="Homeodomain-like_sf"/>
</dbReference>
<keyword evidence="2" id="KW-0067">ATP-binding</keyword>
<evidence type="ECO:0000259" key="7">
    <source>
        <dbReference type="PROSITE" id="PS50045"/>
    </source>
</evidence>
<dbReference type="FunFam" id="3.40.50.300:FF:000006">
    <property type="entry name" value="DNA-binding transcriptional regulator NtrC"/>
    <property type="match status" value="1"/>
</dbReference>